<dbReference type="GO" id="GO:0019319">
    <property type="term" value="P:hexose biosynthetic process"/>
    <property type="evidence" value="ECO:0007669"/>
    <property type="project" value="TreeGrafter"/>
</dbReference>
<dbReference type="PANTHER" id="PTHR15723">
    <property type="entry name" value="CARBOHYDRATE SULFOTRANSFERASE 15"/>
    <property type="match status" value="1"/>
</dbReference>
<keyword evidence="3" id="KW-1185">Reference proteome</keyword>
<dbReference type="SUPFAM" id="SSF52540">
    <property type="entry name" value="P-loop containing nucleoside triphosphate hydrolases"/>
    <property type="match status" value="1"/>
</dbReference>
<dbReference type="GeneID" id="20236994"/>
<sequence length="471" mass="55269">MIEGLCCIVSAPVWQTLTLTGSDMLRLARFRLRRAPMILAAVSLIFIVVLSHLSEEKHELSQREVIERMNVYDDFGRLSEEREQQIQALNNPKGAKMVDKDKNLISQRDAKLVFPSNNIDYSRYTDMLNIEKPKYLPGYKNPCWKAKIGNSTKVRCLPYFHLLGVDKCGTTDLWARMKHHPELLPNGGIGGKETHWWSWRRFGFDIWVDDREPWSFEKYLGVFDIAAGQIETTVDLSEMEDDYHPLITGEGSPTTFWDFTGWNRIPQNQGKTVEEALLTPHLIKHIAPKTLFILIFRNPTERLYSDYIFLDLFRQQHNVSSENFHHGVVESIKMFEDCQITRSMKSCLYDKQLHKDIPVRIFVGMYVVYLKEWLKVFNRGRFLIFRNEDYSKNIKQHVIHAFNFLDLKLPSDDEMEKISSRKRAFDQSSKKKSTGPMLDKTRTILNSFYKKYNEELAVLLNNEKYLWKETS</sequence>
<dbReference type="RefSeq" id="XP_009045305.1">
    <property type="nucleotide sequence ID" value="XM_009047057.1"/>
</dbReference>
<dbReference type="InterPro" id="IPR000863">
    <property type="entry name" value="Sulfotransferase_dom"/>
</dbReference>
<feature type="domain" description="Sulfotransferase" evidence="1">
    <location>
        <begin position="276"/>
        <end position="432"/>
    </location>
</feature>
<evidence type="ECO:0000259" key="1">
    <source>
        <dbReference type="Pfam" id="PF00685"/>
    </source>
</evidence>
<evidence type="ECO:0000313" key="2">
    <source>
        <dbReference type="EMBL" id="ESP03823.1"/>
    </source>
</evidence>
<dbReference type="HOGENOM" id="CLU_017703_2_0_1"/>
<dbReference type="OrthoDB" id="8068875at2759"/>
<dbReference type="OMA" id="GLFLEIW"/>
<gene>
    <name evidence="2" type="ORF">LOTGIDRAFT_156422</name>
</gene>
<dbReference type="EMBL" id="KB199905">
    <property type="protein sequence ID" value="ESP03823.1"/>
    <property type="molecule type" value="Genomic_DNA"/>
</dbReference>
<organism evidence="2 3">
    <name type="scientific">Lottia gigantea</name>
    <name type="common">Giant owl limpet</name>
    <dbReference type="NCBI Taxonomy" id="225164"/>
    <lineage>
        <taxon>Eukaryota</taxon>
        <taxon>Metazoa</taxon>
        <taxon>Spiralia</taxon>
        <taxon>Lophotrochozoa</taxon>
        <taxon>Mollusca</taxon>
        <taxon>Gastropoda</taxon>
        <taxon>Patellogastropoda</taxon>
        <taxon>Lottioidea</taxon>
        <taxon>Lottiidae</taxon>
        <taxon>Lottia</taxon>
    </lineage>
</organism>
<dbReference type="AlphaFoldDB" id="V4B0R8"/>
<reference evidence="2 3" key="1">
    <citation type="journal article" date="2013" name="Nature">
        <title>Insights into bilaterian evolution from three spiralian genomes.</title>
        <authorList>
            <person name="Simakov O."/>
            <person name="Marletaz F."/>
            <person name="Cho S.J."/>
            <person name="Edsinger-Gonzales E."/>
            <person name="Havlak P."/>
            <person name="Hellsten U."/>
            <person name="Kuo D.H."/>
            <person name="Larsson T."/>
            <person name="Lv J."/>
            <person name="Arendt D."/>
            <person name="Savage R."/>
            <person name="Osoegawa K."/>
            <person name="de Jong P."/>
            <person name="Grimwood J."/>
            <person name="Chapman J.A."/>
            <person name="Shapiro H."/>
            <person name="Aerts A."/>
            <person name="Otillar R.P."/>
            <person name="Terry A.Y."/>
            <person name="Boore J.L."/>
            <person name="Grigoriev I.V."/>
            <person name="Lindberg D.R."/>
            <person name="Seaver E.C."/>
            <person name="Weisblat D.A."/>
            <person name="Putnam N.H."/>
            <person name="Rokhsar D.S."/>
        </authorList>
    </citation>
    <scope>NUCLEOTIDE SEQUENCE [LARGE SCALE GENOMIC DNA]</scope>
</reference>
<protein>
    <recommendedName>
        <fullName evidence="1">Sulfotransferase domain-containing protein</fullName>
    </recommendedName>
</protein>
<dbReference type="InterPro" id="IPR052654">
    <property type="entry name" value="CS_Sulfotransferase"/>
</dbReference>
<dbReference type="InterPro" id="IPR027417">
    <property type="entry name" value="P-loop_NTPase"/>
</dbReference>
<dbReference type="PANTHER" id="PTHR15723:SF0">
    <property type="entry name" value="CARBOHYDRATE SULFOTRANSFERASE 15"/>
    <property type="match status" value="1"/>
</dbReference>
<dbReference type="GO" id="GO:0050659">
    <property type="term" value="F:N-acetylgalactosamine 4-sulfate 6-O-sulfotransferase activity"/>
    <property type="evidence" value="ECO:0007669"/>
    <property type="project" value="TreeGrafter"/>
</dbReference>
<evidence type="ECO:0000313" key="3">
    <source>
        <dbReference type="Proteomes" id="UP000030746"/>
    </source>
</evidence>
<dbReference type="CTD" id="20236994"/>
<dbReference type="Proteomes" id="UP000030746">
    <property type="component" value="Unassembled WGS sequence"/>
</dbReference>
<name>V4B0R8_LOTGI</name>
<proteinExistence type="predicted"/>
<dbReference type="Gene3D" id="3.40.50.300">
    <property type="entry name" value="P-loop containing nucleotide triphosphate hydrolases"/>
    <property type="match status" value="1"/>
</dbReference>
<dbReference type="KEGG" id="lgi:LOTGIDRAFT_156422"/>
<accession>V4B0R8</accession>
<dbReference type="Pfam" id="PF00685">
    <property type="entry name" value="Sulfotransfer_1"/>
    <property type="match status" value="1"/>
</dbReference>